<dbReference type="PANTHER" id="PTHR38042:SF1">
    <property type="entry name" value="UROPORPHYRINOGEN-III SYNTHASE, CHLOROPLASTIC"/>
    <property type="match status" value="1"/>
</dbReference>
<evidence type="ECO:0000256" key="5">
    <source>
        <dbReference type="ARBA" id="ARBA00023244"/>
    </source>
</evidence>
<keyword evidence="4 9" id="KW-0456">Lyase</keyword>
<dbReference type="Pfam" id="PF02602">
    <property type="entry name" value="HEM4"/>
    <property type="match status" value="1"/>
</dbReference>
<evidence type="ECO:0000313" key="11">
    <source>
        <dbReference type="EMBL" id="MCG4618311.1"/>
    </source>
</evidence>
<dbReference type="Gene3D" id="3.40.50.10090">
    <property type="match status" value="2"/>
</dbReference>
<accession>A0AAJ1BCM4</accession>
<evidence type="ECO:0000256" key="6">
    <source>
        <dbReference type="ARBA" id="ARBA00037589"/>
    </source>
</evidence>
<dbReference type="InterPro" id="IPR003754">
    <property type="entry name" value="4pyrrol_synth_uPrphyn_synth"/>
</dbReference>
<dbReference type="GO" id="GO:0004852">
    <property type="term" value="F:uroporphyrinogen-III synthase activity"/>
    <property type="evidence" value="ECO:0007669"/>
    <property type="project" value="UniProtKB-UniRule"/>
</dbReference>
<dbReference type="RefSeq" id="WP_238128241.1">
    <property type="nucleotide sequence ID" value="NZ_JAKNHJ010000014.1"/>
</dbReference>
<dbReference type="EC" id="4.2.1.75" evidence="3 9"/>
<feature type="domain" description="Tetrapyrrole biosynthesis uroporphyrinogen III synthase" evidence="10">
    <location>
        <begin position="29"/>
        <end position="241"/>
    </location>
</feature>
<reference evidence="11" key="1">
    <citation type="submission" date="2022-01" db="EMBL/GenBank/DDBJ databases">
        <title>Collection of gut derived symbiotic bacterial strains cultured from healthy donors.</title>
        <authorList>
            <person name="Lin H."/>
            <person name="Kohout C."/>
            <person name="Waligurski E."/>
            <person name="Pamer E.G."/>
        </authorList>
    </citation>
    <scope>NUCLEOTIDE SEQUENCE</scope>
    <source>
        <strain evidence="11">DFI.7.46</strain>
    </source>
</reference>
<evidence type="ECO:0000256" key="7">
    <source>
        <dbReference type="ARBA" id="ARBA00040167"/>
    </source>
</evidence>
<evidence type="ECO:0000256" key="2">
    <source>
        <dbReference type="ARBA" id="ARBA00008133"/>
    </source>
</evidence>
<dbReference type="EMBL" id="JAKNHJ010000014">
    <property type="protein sequence ID" value="MCG4618311.1"/>
    <property type="molecule type" value="Genomic_DNA"/>
</dbReference>
<comment type="catalytic activity">
    <reaction evidence="8 9">
        <text>hydroxymethylbilane = uroporphyrinogen III + H2O</text>
        <dbReference type="Rhea" id="RHEA:18965"/>
        <dbReference type="ChEBI" id="CHEBI:15377"/>
        <dbReference type="ChEBI" id="CHEBI:57308"/>
        <dbReference type="ChEBI" id="CHEBI:57845"/>
        <dbReference type="EC" id="4.2.1.75"/>
    </reaction>
</comment>
<dbReference type="InterPro" id="IPR039793">
    <property type="entry name" value="UROS/Hem4"/>
</dbReference>
<comment type="function">
    <text evidence="6 9">Catalyzes cyclization of the linear tetrapyrrole, hydroxymethylbilane, to the macrocyclic uroporphyrinogen III.</text>
</comment>
<evidence type="ECO:0000313" key="12">
    <source>
        <dbReference type="Proteomes" id="UP001200537"/>
    </source>
</evidence>
<dbReference type="SUPFAM" id="SSF69618">
    <property type="entry name" value="HemD-like"/>
    <property type="match status" value="1"/>
</dbReference>
<name>A0AAJ1BCM4_9ACTO</name>
<evidence type="ECO:0000256" key="8">
    <source>
        <dbReference type="ARBA" id="ARBA00048617"/>
    </source>
</evidence>
<gene>
    <name evidence="11" type="ORF">L0M99_07375</name>
</gene>
<dbReference type="InterPro" id="IPR036108">
    <property type="entry name" value="4pyrrol_syn_uPrphyn_synt_sf"/>
</dbReference>
<dbReference type="AlphaFoldDB" id="A0AAJ1BCM4"/>
<sequence length="250" mass="26005">MAFTVALTADPTRPLAKKLQAELPECQIVGAPVTRSRPVSDPQVSSYLNSLRRGEYSWVVITSARTVKYLQKLLAAEPPLTTFPQVAAVGKASALAASKAGWNVTLQAGGNATDLAHCFANLTPSPSRPSRVFLPGSALSKPDLPAALSELDYRVDSCALYTMTPVGECPEVYFHADAVAVTAGSNLRALADFGIFSSCPTPSARALPHLVCIGKPSAQVAADLGLKVCAVAKTADASGLAQALRSCLAP</sequence>
<evidence type="ECO:0000256" key="1">
    <source>
        <dbReference type="ARBA" id="ARBA00004772"/>
    </source>
</evidence>
<organism evidence="11 12">
    <name type="scientific">Varibaculum cambriense</name>
    <dbReference type="NCBI Taxonomy" id="184870"/>
    <lineage>
        <taxon>Bacteria</taxon>
        <taxon>Bacillati</taxon>
        <taxon>Actinomycetota</taxon>
        <taxon>Actinomycetes</taxon>
        <taxon>Actinomycetales</taxon>
        <taxon>Actinomycetaceae</taxon>
        <taxon>Varibaculum</taxon>
    </lineage>
</organism>
<dbReference type="Proteomes" id="UP001200537">
    <property type="component" value="Unassembled WGS sequence"/>
</dbReference>
<dbReference type="CDD" id="cd06578">
    <property type="entry name" value="HemD"/>
    <property type="match status" value="1"/>
</dbReference>
<dbReference type="PANTHER" id="PTHR38042">
    <property type="entry name" value="UROPORPHYRINOGEN-III SYNTHASE, CHLOROPLASTIC"/>
    <property type="match status" value="1"/>
</dbReference>
<evidence type="ECO:0000259" key="10">
    <source>
        <dbReference type="Pfam" id="PF02602"/>
    </source>
</evidence>
<evidence type="ECO:0000256" key="9">
    <source>
        <dbReference type="RuleBase" id="RU366031"/>
    </source>
</evidence>
<proteinExistence type="inferred from homology"/>
<dbReference type="GO" id="GO:0006782">
    <property type="term" value="P:protoporphyrinogen IX biosynthetic process"/>
    <property type="evidence" value="ECO:0007669"/>
    <property type="project" value="UniProtKB-UniRule"/>
</dbReference>
<comment type="pathway">
    <text evidence="1 9">Porphyrin-containing compound metabolism; protoporphyrin-IX biosynthesis; coproporphyrinogen-III from 5-aminolevulinate: step 3/4.</text>
</comment>
<evidence type="ECO:0000256" key="3">
    <source>
        <dbReference type="ARBA" id="ARBA00013109"/>
    </source>
</evidence>
<comment type="caution">
    <text evidence="11">The sequence shown here is derived from an EMBL/GenBank/DDBJ whole genome shotgun (WGS) entry which is preliminary data.</text>
</comment>
<protein>
    <recommendedName>
        <fullName evidence="7 9">Uroporphyrinogen-III synthase</fullName>
        <ecNumber evidence="3 9">4.2.1.75</ecNumber>
    </recommendedName>
</protein>
<keyword evidence="5 9" id="KW-0627">Porphyrin biosynthesis</keyword>
<dbReference type="GO" id="GO:0006780">
    <property type="term" value="P:uroporphyrinogen III biosynthetic process"/>
    <property type="evidence" value="ECO:0007669"/>
    <property type="project" value="UniProtKB-UniRule"/>
</dbReference>
<comment type="similarity">
    <text evidence="2 9">Belongs to the uroporphyrinogen-III synthase family.</text>
</comment>
<evidence type="ECO:0000256" key="4">
    <source>
        <dbReference type="ARBA" id="ARBA00023239"/>
    </source>
</evidence>